<feature type="domain" description="Reverse transcriptase" evidence="1">
    <location>
        <begin position="68"/>
        <end position="157"/>
    </location>
</feature>
<accession>A0A5J4TXG6</accession>
<dbReference type="PANTHER" id="PTHR33050:SF7">
    <property type="entry name" value="RIBONUCLEASE H"/>
    <property type="match status" value="1"/>
</dbReference>
<comment type="caution">
    <text evidence="2">The sequence shown here is derived from an EMBL/GenBank/DDBJ whole genome shotgun (WGS) entry which is preliminary data.</text>
</comment>
<dbReference type="Pfam" id="PF00078">
    <property type="entry name" value="RVT_1"/>
    <property type="match status" value="1"/>
</dbReference>
<gene>
    <name evidence="2" type="ORF">EZS28_041288</name>
</gene>
<name>A0A5J4TXG6_9EUKA</name>
<organism evidence="2 3">
    <name type="scientific">Streblomastix strix</name>
    <dbReference type="NCBI Taxonomy" id="222440"/>
    <lineage>
        <taxon>Eukaryota</taxon>
        <taxon>Metamonada</taxon>
        <taxon>Preaxostyla</taxon>
        <taxon>Oxymonadida</taxon>
        <taxon>Streblomastigidae</taxon>
        <taxon>Streblomastix</taxon>
    </lineage>
</organism>
<dbReference type="EMBL" id="SNRW01023226">
    <property type="protein sequence ID" value="KAA6363186.1"/>
    <property type="molecule type" value="Genomic_DNA"/>
</dbReference>
<evidence type="ECO:0000313" key="2">
    <source>
        <dbReference type="EMBL" id="KAA6363186.1"/>
    </source>
</evidence>
<dbReference type="AlphaFoldDB" id="A0A5J4TXG6"/>
<sequence>MGAQPSWISKTLLEEFEARNFHPKFRGSTQQHLEYANLLQQELNQGIIIETDKIMIYNPSFLAKRPDVRYRKILDYKQINQLTRVVHFKMDGVIELAQLLDKGDYATTLDIKDAFLHIKVSKALQPYFGFHFLTRSFTYRALSFGYRRSPYIFTKTLAIAI</sequence>
<proteinExistence type="predicted"/>
<dbReference type="Gene3D" id="3.10.10.10">
    <property type="entry name" value="HIV Type 1 Reverse Transcriptase, subunit A, domain 1"/>
    <property type="match status" value="1"/>
</dbReference>
<dbReference type="PANTHER" id="PTHR33050">
    <property type="entry name" value="REVERSE TRANSCRIPTASE DOMAIN-CONTAINING PROTEIN"/>
    <property type="match status" value="1"/>
</dbReference>
<evidence type="ECO:0000313" key="3">
    <source>
        <dbReference type="Proteomes" id="UP000324800"/>
    </source>
</evidence>
<protein>
    <recommendedName>
        <fullName evidence="1">Reverse transcriptase domain-containing protein</fullName>
    </recommendedName>
</protein>
<dbReference type="SUPFAM" id="SSF56672">
    <property type="entry name" value="DNA/RNA polymerases"/>
    <property type="match status" value="1"/>
</dbReference>
<dbReference type="InterPro" id="IPR000477">
    <property type="entry name" value="RT_dom"/>
</dbReference>
<dbReference type="InterPro" id="IPR052055">
    <property type="entry name" value="Hepadnavirus_pol/RT"/>
</dbReference>
<reference evidence="2 3" key="1">
    <citation type="submission" date="2019-03" db="EMBL/GenBank/DDBJ databases">
        <title>Single cell metagenomics reveals metabolic interactions within the superorganism composed of flagellate Streblomastix strix and complex community of Bacteroidetes bacteria on its surface.</title>
        <authorList>
            <person name="Treitli S.C."/>
            <person name="Kolisko M."/>
            <person name="Husnik F."/>
            <person name="Keeling P."/>
            <person name="Hampl V."/>
        </authorList>
    </citation>
    <scope>NUCLEOTIDE SEQUENCE [LARGE SCALE GENOMIC DNA]</scope>
    <source>
        <strain evidence="2">ST1C</strain>
    </source>
</reference>
<dbReference type="Gene3D" id="3.30.70.270">
    <property type="match status" value="1"/>
</dbReference>
<dbReference type="Proteomes" id="UP000324800">
    <property type="component" value="Unassembled WGS sequence"/>
</dbReference>
<dbReference type="InterPro" id="IPR043502">
    <property type="entry name" value="DNA/RNA_pol_sf"/>
</dbReference>
<evidence type="ECO:0000259" key="1">
    <source>
        <dbReference type="Pfam" id="PF00078"/>
    </source>
</evidence>
<dbReference type="InterPro" id="IPR043128">
    <property type="entry name" value="Rev_trsase/Diguanyl_cyclase"/>
</dbReference>
<dbReference type="OrthoDB" id="420169at2759"/>